<reference evidence="2" key="1">
    <citation type="submission" date="2021-02" db="EMBL/GenBank/DDBJ databases">
        <authorList>
            <person name="Dougan E. K."/>
            <person name="Rhodes N."/>
            <person name="Thang M."/>
            <person name="Chan C."/>
        </authorList>
    </citation>
    <scope>NUCLEOTIDE SEQUENCE</scope>
</reference>
<evidence type="ECO:0000313" key="2">
    <source>
        <dbReference type="EMBL" id="CAE8741587.1"/>
    </source>
</evidence>
<dbReference type="AlphaFoldDB" id="A0A813LY85"/>
<accession>A0A813LY85</accession>
<feature type="region of interest" description="Disordered" evidence="1">
    <location>
        <begin position="44"/>
        <end position="63"/>
    </location>
</feature>
<proteinExistence type="predicted"/>
<evidence type="ECO:0000256" key="1">
    <source>
        <dbReference type="SAM" id="MobiDB-lite"/>
    </source>
</evidence>
<feature type="region of interest" description="Disordered" evidence="1">
    <location>
        <begin position="483"/>
        <end position="502"/>
    </location>
</feature>
<feature type="region of interest" description="Disordered" evidence="1">
    <location>
        <begin position="645"/>
        <end position="690"/>
    </location>
</feature>
<feature type="region of interest" description="Disordered" evidence="1">
    <location>
        <begin position="1"/>
        <end position="33"/>
    </location>
</feature>
<protein>
    <submittedName>
        <fullName evidence="2">Uncharacterized protein</fullName>
    </submittedName>
</protein>
<feature type="region of interest" description="Disordered" evidence="1">
    <location>
        <begin position="215"/>
        <end position="267"/>
    </location>
</feature>
<dbReference type="Proteomes" id="UP000626109">
    <property type="component" value="Unassembled WGS sequence"/>
</dbReference>
<feature type="region of interest" description="Disordered" evidence="1">
    <location>
        <begin position="859"/>
        <end position="908"/>
    </location>
</feature>
<evidence type="ECO:0000313" key="3">
    <source>
        <dbReference type="Proteomes" id="UP000626109"/>
    </source>
</evidence>
<organism evidence="2 3">
    <name type="scientific">Polarella glacialis</name>
    <name type="common">Dinoflagellate</name>
    <dbReference type="NCBI Taxonomy" id="89957"/>
    <lineage>
        <taxon>Eukaryota</taxon>
        <taxon>Sar</taxon>
        <taxon>Alveolata</taxon>
        <taxon>Dinophyceae</taxon>
        <taxon>Suessiales</taxon>
        <taxon>Suessiaceae</taxon>
        <taxon>Polarella</taxon>
    </lineage>
</organism>
<gene>
    <name evidence="2" type="ORF">PGLA2088_LOCUS50558</name>
</gene>
<name>A0A813LY85_POLGL</name>
<feature type="region of interest" description="Disordered" evidence="1">
    <location>
        <begin position="128"/>
        <end position="156"/>
    </location>
</feature>
<comment type="caution">
    <text evidence="2">The sequence shown here is derived from an EMBL/GenBank/DDBJ whole genome shotgun (WGS) entry which is preliminary data.</text>
</comment>
<dbReference type="EMBL" id="CAJNNW010037405">
    <property type="protein sequence ID" value="CAE8741587.1"/>
    <property type="molecule type" value="Genomic_DNA"/>
</dbReference>
<sequence>MSDGKPCYLQGDATQDRGSEDEVASSSVDCDPEEEGFTVVEDVVPPGSISSTMRNRPKPADLADTPAKVNFLVRNTFIDGIPETPTSPFDFKRQAQSCPGTSLMNHATPLSGTFLGGPSQLRDLFSKLGKEMPSSPPPPNPRGGTSPGLDGATARPWSDDLVKSLVSSAAAAISPMASSATRRGSPGVVSAYSLDRLSAALDPVAMAVASAASAAEAEANPEPTPPDPANSAEAPAGNSATRPESHPRRLRDRLPGIAQEGQGQVEPRGEEDWILGTVNGASFVSWADALELLQASVSEPGLSSSTFVPNSLIALSMAYRAFSSGAKCGMDSDSLKLIQNLQISSLDLLLWRCAAVANGIQSHDAMLRAFQRAVPDDLDQITGSLSNARRNTIDRFRQYTFLAQDQAEPTCPIGSYQVPAGTYDPWASMQQESYFQPWQLASSKFALPGHPFPFQRVNQDYVSDGTRLQEVLQDHVNFDLHFTSSPSKRQRSHESEDETDTDWTNAARLGGWGRLNFDCITSWSKMAGHGAAACKKRFSFKVPQVTEFFHYKEGYEAAESRLAVAGRHRSRVVVNKDVPINYAAASMLKRLRLKLISLQIFEAQNSLVSLSLILLLQLGFSMSYDDFSADEEAARDLGTTVSDEDFTVNQNSMETTGADDLPDFSSDIDAHPSESLTEQQSHVRQKHHSIKSFQEAAEKDHRFQLTESLDASDEADSKAQEGSLNSTMVQNELSGNPDLIQDIIMDSGFAPGSIAKLESDSSGLTLPHPDDLGSSHVTEDDTMDAQATATTGTTVTGETQAEQIKVLPRDSLECPSSTAEKDCLDSSDETVPKLEVFNWSSQVSLQSFTKISQVQLTPPALPGGPASGSKGSGLGIEASKSGFKIPGPEDADLDKQLPNVQERLRRTS</sequence>